<evidence type="ECO:0000313" key="1">
    <source>
        <dbReference type="EMBL" id="GAK64490.1"/>
    </source>
</evidence>
<accession>A0A081CCU4</accession>
<dbReference type="AlphaFoldDB" id="A0A081CCU4"/>
<dbReference type="HOGENOM" id="CLU_1796215_0_0_1"/>
<name>A0A081CCU4_PSEA2</name>
<dbReference type="GeneID" id="26303587"/>
<proteinExistence type="predicted"/>
<organism evidence="1 2">
    <name type="scientific">Pseudozyma antarctica</name>
    <name type="common">Yeast</name>
    <name type="synonym">Candida antarctica</name>
    <dbReference type="NCBI Taxonomy" id="84753"/>
    <lineage>
        <taxon>Eukaryota</taxon>
        <taxon>Fungi</taxon>
        <taxon>Dikarya</taxon>
        <taxon>Basidiomycota</taxon>
        <taxon>Ustilaginomycotina</taxon>
        <taxon>Ustilaginomycetes</taxon>
        <taxon>Ustilaginales</taxon>
        <taxon>Ustilaginaceae</taxon>
        <taxon>Moesziomyces</taxon>
    </lineage>
</organism>
<reference evidence="2" key="1">
    <citation type="journal article" date="2014" name="Genome Announc.">
        <title>Draft Genome Sequence of the Yeast Pseudozyma antarctica Type Strain JCM10317, a Producer of the Glycolipid Biosurfactants, Mannosylerythritol Lipids.</title>
        <authorList>
            <person name="Saika A."/>
            <person name="Koike H."/>
            <person name="Hori T."/>
            <person name="Fukuoka T."/>
            <person name="Sato S."/>
            <person name="Habe H."/>
            <person name="Kitamoto D."/>
            <person name="Morita T."/>
        </authorList>
    </citation>
    <scope>NUCLEOTIDE SEQUENCE [LARGE SCALE GENOMIC DNA]</scope>
    <source>
        <strain evidence="2">JCM 10317</strain>
    </source>
</reference>
<evidence type="ECO:0000313" key="2">
    <source>
        <dbReference type="Proteomes" id="UP000053758"/>
    </source>
</evidence>
<protein>
    <submittedName>
        <fullName evidence="1">Uncharacterized protein</fullName>
    </submittedName>
</protein>
<keyword evidence="2" id="KW-1185">Reference proteome</keyword>
<dbReference type="RefSeq" id="XP_014657430.1">
    <property type="nucleotide sequence ID" value="XM_014801944.1"/>
</dbReference>
<dbReference type="EMBL" id="DF830072">
    <property type="protein sequence ID" value="GAK64490.1"/>
    <property type="molecule type" value="Genomic_DNA"/>
</dbReference>
<sequence length="144" mass="15535">MRGRFDVGFRALKVACLRLHRNQPVRMAPRLVRWLSACASALAFGSQPTLAPAPSHSIAHPQQSILPHPHPPSLRPSFSHPPSNVAVRTPLPSCAIFTSPLLTPPPYCNHTTTSVCNTAKPAHAPLSTLASPPYGFESRSKPLL</sequence>
<gene>
    <name evidence="1" type="ORF">PAN0_005d2704</name>
</gene>
<dbReference type="Proteomes" id="UP000053758">
    <property type="component" value="Unassembled WGS sequence"/>
</dbReference>